<evidence type="ECO:0000313" key="2">
    <source>
        <dbReference type="Proteomes" id="UP000504636"/>
    </source>
</evidence>
<keyword evidence="2" id="KW-1185">Reference proteome</keyword>
<reference evidence="3" key="2">
    <citation type="submission" date="2020-04" db="EMBL/GenBank/DDBJ databases">
        <authorList>
            <consortium name="NCBI Genome Project"/>
        </authorList>
    </citation>
    <scope>NUCLEOTIDE SEQUENCE</scope>
    <source>
        <strain evidence="3">CBS 304.34</strain>
    </source>
</reference>
<reference evidence="1 3" key="1">
    <citation type="journal article" date="2020" name="Stud. Mycol.">
        <title>101 Dothideomycetes genomes: a test case for predicting lifestyles and emergence of pathogens.</title>
        <authorList>
            <person name="Haridas S."/>
            <person name="Albert R."/>
            <person name="Binder M."/>
            <person name="Bloem J."/>
            <person name="Labutti K."/>
            <person name="Salamov A."/>
            <person name="Andreopoulos B."/>
            <person name="Baker S."/>
            <person name="Barry K."/>
            <person name="Bills G."/>
            <person name="Bluhm B."/>
            <person name="Cannon C."/>
            <person name="Castanera R."/>
            <person name="Culley D."/>
            <person name="Daum C."/>
            <person name="Ezra D."/>
            <person name="Gonzalez J."/>
            <person name="Henrissat B."/>
            <person name="Kuo A."/>
            <person name="Liang C."/>
            <person name="Lipzen A."/>
            <person name="Lutzoni F."/>
            <person name="Magnuson J."/>
            <person name="Mondo S."/>
            <person name="Nolan M."/>
            <person name="Ohm R."/>
            <person name="Pangilinan J."/>
            <person name="Park H.-J."/>
            <person name="Ramirez L."/>
            <person name="Alfaro M."/>
            <person name="Sun H."/>
            <person name="Tritt A."/>
            <person name="Yoshinaga Y."/>
            <person name="Zwiers L.-H."/>
            <person name="Turgeon B."/>
            <person name="Goodwin S."/>
            <person name="Spatafora J."/>
            <person name="Crous P."/>
            <person name="Grigoriev I."/>
        </authorList>
    </citation>
    <scope>NUCLEOTIDE SEQUENCE</scope>
    <source>
        <strain evidence="1 3">CBS 304.34</strain>
    </source>
</reference>
<gene>
    <name evidence="1 3" type="ORF">BDZ99DRAFT_481215</name>
</gene>
<proteinExistence type="predicted"/>
<dbReference type="AlphaFoldDB" id="A0A6A6Y6E2"/>
<organism evidence="1">
    <name type="scientific">Mytilinidion resinicola</name>
    <dbReference type="NCBI Taxonomy" id="574789"/>
    <lineage>
        <taxon>Eukaryota</taxon>
        <taxon>Fungi</taxon>
        <taxon>Dikarya</taxon>
        <taxon>Ascomycota</taxon>
        <taxon>Pezizomycotina</taxon>
        <taxon>Dothideomycetes</taxon>
        <taxon>Pleosporomycetidae</taxon>
        <taxon>Mytilinidiales</taxon>
        <taxon>Mytilinidiaceae</taxon>
        <taxon>Mytilinidion</taxon>
    </lineage>
</organism>
<dbReference type="Proteomes" id="UP000504636">
    <property type="component" value="Unplaced"/>
</dbReference>
<reference evidence="3" key="3">
    <citation type="submission" date="2025-04" db="UniProtKB">
        <authorList>
            <consortium name="RefSeq"/>
        </authorList>
    </citation>
    <scope>IDENTIFICATION</scope>
    <source>
        <strain evidence="3">CBS 304.34</strain>
    </source>
</reference>
<name>A0A6A6Y6E2_9PEZI</name>
<evidence type="ECO:0000313" key="3">
    <source>
        <dbReference type="RefSeq" id="XP_033571355.1"/>
    </source>
</evidence>
<evidence type="ECO:0000313" key="1">
    <source>
        <dbReference type="EMBL" id="KAF2804391.1"/>
    </source>
</evidence>
<dbReference type="EMBL" id="MU003713">
    <property type="protein sequence ID" value="KAF2804391.1"/>
    <property type="molecule type" value="Genomic_DNA"/>
</dbReference>
<accession>A0A6A6Y6E2</accession>
<sequence length="186" mass="20571">MGESDNEGLSGDVEAEGDFTNNVTIVAFEDQVPCKFPGISSRAWSYNLDINLREEAVTSQYDKAVTLSRETRPRTVCRNIIKGAKMVNPDLVLKPGAEEELKNSLGDFNAMISFAQAYPAETTHLFNSITPLAFAFVNDLSEVKFFKKAPYLLPPPQHQLWPPLAPVGQYLRYGPSTRGRSKGTEG</sequence>
<dbReference type="GeneID" id="54463272"/>
<protein>
    <submittedName>
        <fullName evidence="1 3">Uncharacterized protein</fullName>
    </submittedName>
</protein>
<dbReference type="RefSeq" id="XP_033571355.1">
    <property type="nucleotide sequence ID" value="XM_033722379.1"/>
</dbReference>